<name>A0AAV6YG94_ENGPU</name>
<organism evidence="2 3">
    <name type="scientific">Engystomops pustulosus</name>
    <name type="common">Tungara frog</name>
    <name type="synonym">Physalaemus pustulosus</name>
    <dbReference type="NCBI Taxonomy" id="76066"/>
    <lineage>
        <taxon>Eukaryota</taxon>
        <taxon>Metazoa</taxon>
        <taxon>Chordata</taxon>
        <taxon>Craniata</taxon>
        <taxon>Vertebrata</taxon>
        <taxon>Euteleostomi</taxon>
        <taxon>Amphibia</taxon>
        <taxon>Batrachia</taxon>
        <taxon>Anura</taxon>
        <taxon>Neobatrachia</taxon>
        <taxon>Hyloidea</taxon>
        <taxon>Leptodactylidae</taxon>
        <taxon>Leiuperinae</taxon>
        <taxon>Engystomops</taxon>
    </lineage>
</organism>
<dbReference type="AlphaFoldDB" id="A0AAV6YG94"/>
<keyword evidence="1" id="KW-0325">Glycoprotein</keyword>
<gene>
    <name evidence="2" type="ORF">GDO81_026213</name>
</gene>
<dbReference type="Proteomes" id="UP000824782">
    <property type="component" value="Unassembled WGS sequence"/>
</dbReference>
<evidence type="ECO:0000256" key="1">
    <source>
        <dbReference type="ARBA" id="ARBA00023180"/>
    </source>
</evidence>
<dbReference type="InterPro" id="IPR011162">
    <property type="entry name" value="MHC_I/II-like_Ag-recog"/>
</dbReference>
<evidence type="ECO:0000313" key="3">
    <source>
        <dbReference type="Proteomes" id="UP000824782"/>
    </source>
</evidence>
<dbReference type="Gene3D" id="3.30.500.10">
    <property type="entry name" value="MHC class I-like antigen recognition-like"/>
    <property type="match status" value="1"/>
</dbReference>
<reference evidence="2" key="1">
    <citation type="thesis" date="2020" institute="ProQuest LLC" country="789 East Eisenhower Parkway, Ann Arbor, MI, USA">
        <title>Comparative Genomics and Chromosome Evolution.</title>
        <authorList>
            <person name="Mudd A.B."/>
        </authorList>
    </citation>
    <scope>NUCLEOTIDE SEQUENCE</scope>
    <source>
        <strain evidence="2">237g6f4</strain>
        <tissue evidence="2">Blood</tissue>
    </source>
</reference>
<comment type="caution">
    <text evidence="2">The sequence shown here is derived from an EMBL/GenBank/DDBJ whole genome shotgun (WGS) entry which is preliminary data.</text>
</comment>
<accession>A0AAV6YG94</accession>
<dbReference type="EMBL" id="WNYA01042256">
    <property type="protein sequence ID" value="KAG8536509.1"/>
    <property type="molecule type" value="Genomic_DNA"/>
</dbReference>
<sequence length="109" mass="12527">MSRYVLPEVLLLTLSACFTFAGLHTHYFYVTVTSEWTDELPLYTTTRTLDDITLLRYDSDQEVLERRVPWFQSPFSSLLDASLSYLSIQNSDENLLRVISEVMGHTGGK</sequence>
<proteinExistence type="predicted"/>
<dbReference type="InterPro" id="IPR037055">
    <property type="entry name" value="MHC_I-like_Ag-recog_sf"/>
</dbReference>
<protein>
    <submittedName>
        <fullName evidence="2">Uncharacterized protein</fullName>
    </submittedName>
</protein>
<keyword evidence="3" id="KW-1185">Reference proteome</keyword>
<dbReference type="SUPFAM" id="SSF54452">
    <property type="entry name" value="MHC antigen-recognition domain"/>
    <property type="match status" value="1"/>
</dbReference>
<evidence type="ECO:0000313" key="2">
    <source>
        <dbReference type="EMBL" id="KAG8536509.1"/>
    </source>
</evidence>